<evidence type="ECO:0000313" key="1">
    <source>
        <dbReference type="EMBL" id="KAH3875140.1"/>
    </source>
</evidence>
<sequence length="106" mass="12679">MVKRDMINGGQRILRRLPMIRKAIISHSEPLMWYDKNRMELELLTLEYVNRSAQCRDENGVVNESDPFMQVILSSIDEIERDVRQRKNWEESNLNVLNEIFELMLI</sequence>
<comment type="caution">
    <text evidence="1">The sequence shown here is derived from an EMBL/GenBank/DDBJ whole genome shotgun (WGS) entry which is preliminary data.</text>
</comment>
<gene>
    <name evidence="1" type="ORF">DPMN_038403</name>
</gene>
<keyword evidence="2" id="KW-1185">Reference proteome</keyword>
<reference evidence="1" key="2">
    <citation type="submission" date="2020-11" db="EMBL/GenBank/DDBJ databases">
        <authorList>
            <person name="McCartney M.A."/>
            <person name="Auch B."/>
            <person name="Kono T."/>
            <person name="Mallez S."/>
            <person name="Becker A."/>
            <person name="Gohl D.M."/>
            <person name="Silverstein K.A.T."/>
            <person name="Koren S."/>
            <person name="Bechman K.B."/>
            <person name="Herman A."/>
            <person name="Abrahante J.E."/>
            <person name="Garbe J."/>
        </authorList>
    </citation>
    <scope>NUCLEOTIDE SEQUENCE</scope>
    <source>
        <strain evidence="1">Duluth1</strain>
        <tissue evidence="1">Whole animal</tissue>
    </source>
</reference>
<dbReference type="EMBL" id="JAIWYP010000002">
    <property type="protein sequence ID" value="KAH3875140.1"/>
    <property type="molecule type" value="Genomic_DNA"/>
</dbReference>
<evidence type="ECO:0000313" key="2">
    <source>
        <dbReference type="Proteomes" id="UP000828390"/>
    </source>
</evidence>
<protein>
    <submittedName>
        <fullName evidence="1">Uncharacterized protein</fullName>
    </submittedName>
</protein>
<accession>A0A9D4MFC4</accession>
<organism evidence="1 2">
    <name type="scientific">Dreissena polymorpha</name>
    <name type="common">Zebra mussel</name>
    <name type="synonym">Mytilus polymorpha</name>
    <dbReference type="NCBI Taxonomy" id="45954"/>
    <lineage>
        <taxon>Eukaryota</taxon>
        <taxon>Metazoa</taxon>
        <taxon>Spiralia</taxon>
        <taxon>Lophotrochozoa</taxon>
        <taxon>Mollusca</taxon>
        <taxon>Bivalvia</taxon>
        <taxon>Autobranchia</taxon>
        <taxon>Heteroconchia</taxon>
        <taxon>Euheterodonta</taxon>
        <taxon>Imparidentia</taxon>
        <taxon>Neoheterodontei</taxon>
        <taxon>Myida</taxon>
        <taxon>Dreissenoidea</taxon>
        <taxon>Dreissenidae</taxon>
        <taxon>Dreissena</taxon>
    </lineage>
</organism>
<dbReference type="AlphaFoldDB" id="A0A9D4MFC4"/>
<name>A0A9D4MFC4_DREPO</name>
<reference evidence="1" key="1">
    <citation type="journal article" date="2019" name="bioRxiv">
        <title>The Genome of the Zebra Mussel, Dreissena polymorpha: A Resource for Invasive Species Research.</title>
        <authorList>
            <person name="McCartney M.A."/>
            <person name="Auch B."/>
            <person name="Kono T."/>
            <person name="Mallez S."/>
            <person name="Zhang Y."/>
            <person name="Obille A."/>
            <person name="Becker A."/>
            <person name="Abrahante J.E."/>
            <person name="Garbe J."/>
            <person name="Badalamenti J.P."/>
            <person name="Herman A."/>
            <person name="Mangelson H."/>
            <person name="Liachko I."/>
            <person name="Sullivan S."/>
            <person name="Sone E.D."/>
            <person name="Koren S."/>
            <person name="Silverstein K.A.T."/>
            <person name="Beckman K.B."/>
            <person name="Gohl D.M."/>
        </authorList>
    </citation>
    <scope>NUCLEOTIDE SEQUENCE</scope>
    <source>
        <strain evidence="1">Duluth1</strain>
        <tissue evidence="1">Whole animal</tissue>
    </source>
</reference>
<dbReference type="Proteomes" id="UP000828390">
    <property type="component" value="Unassembled WGS sequence"/>
</dbReference>
<proteinExistence type="predicted"/>